<accession>A0A1Q9CBB5</accession>
<dbReference type="OrthoDB" id="442068at2759"/>
<feature type="compositionally biased region" description="Basic and acidic residues" evidence="1">
    <location>
        <begin position="355"/>
        <end position="364"/>
    </location>
</feature>
<organism evidence="2 3">
    <name type="scientific">Symbiodinium microadriaticum</name>
    <name type="common">Dinoflagellate</name>
    <name type="synonym">Zooxanthella microadriatica</name>
    <dbReference type="NCBI Taxonomy" id="2951"/>
    <lineage>
        <taxon>Eukaryota</taxon>
        <taxon>Sar</taxon>
        <taxon>Alveolata</taxon>
        <taxon>Dinophyceae</taxon>
        <taxon>Suessiales</taxon>
        <taxon>Symbiodiniaceae</taxon>
        <taxon>Symbiodinium</taxon>
    </lineage>
</organism>
<dbReference type="AlphaFoldDB" id="A0A1Q9CBB5"/>
<evidence type="ECO:0000256" key="1">
    <source>
        <dbReference type="SAM" id="MobiDB-lite"/>
    </source>
</evidence>
<feature type="region of interest" description="Disordered" evidence="1">
    <location>
        <begin position="1"/>
        <end position="26"/>
    </location>
</feature>
<sequence>MVSAPRVEQDDQRTAPQGEELEGDSKANTVEAQMVASLVGKVLGYGELSVSQACTPCTLNTTKKKKKSTPLQCFHQGLIHVCWSQLTVVKFEFQAFEARVSFRQEAGGGLVFHVDPGFAFQTFRCSPTLASSAAWHRGNCRDWAPLRSPPLLVLLPGMGGSPKGSPTELVGDETDEELRSEGEAPERGAMPVDAEGLAAGGTGGSPSRAKRARDPASEGAMNRALSPGDDRPVSSREFRSMLQQHLHAMTASWGEFSKRIEAVEGEQVNSKRTTESLFGRVAQTERKHAESESRLSKLEKDVAALREGSAEGVPSDPWQAYRQKNGPLPPKGAPGAKVPVGDPRDQQQQLQQQPGREELSEEDKRTLVIGGWSQDTRRQVIQDEALGFLQREDVRGLLDANELTVYGPRRSFGLLRFQVREAEAPQDVRNRMWQVIQALRSTPHRLKSVGPEGRPMWAQFTKTREARRRSAHGSMIRRVCVSLVKDAAHNKEKHNVTAAEEGAYDVDWNSGTVWLGEWKIGSAVHRQPANNEDVRTLSTGWVDLGAASRALGVAWDLAHGAFEREL</sequence>
<proteinExistence type="predicted"/>
<comment type="caution">
    <text evidence="2">The sequence shown here is derived from an EMBL/GenBank/DDBJ whole genome shotgun (WGS) entry which is preliminary data.</text>
</comment>
<gene>
    <name evidence="2" type="ORF">AK812_SmicGene39411</name>
</gene>
<feature type="compositionally biased region" description="Basic and acidic residues" evidence="1">
    <location>
        <begin position="177"/>
        <end position="186"/>
    </location>
</feature>
<dbReference type="EMBL" id="LSRX01001403">
    <property type="protein sequence ID" value="OLP80206.1"/>
    <property type="molecule type" value="Genomic_DNA"/>
</dbReference>
<evidence type="ECO:0000313" key="2">
    <source>
        <dbReference type="EMBL" id="OLP80206.1"/>
    </source>
</evidence>
<feature type="region of interest" description="Disordered" evidence="1">
    <location>
        <begin position="306"/>
        <end position="364"/>
    </location>
</feature>
<dbReference type="Proteomes" id="UP000186817">
    <property type="component" value="Unassembled WGS sequence"/>
</dbReference>
<evidence type="ECO:0000313" key="3">
    <source>
        <dbReference type="Proteomes" id="UP000186817"/>
    </source>
</evidence>
<feature type="region of interest" description="Disordered" evidence="1">
    <location>
        <begin position="158"/>
        <end position="234"/>
    </location>
</feature>
<feature type="compositionally biased region" description="Low complexity" evidence="1">
    <location>
        <begin position="333"/>
        <end position="354"/>
    </location>
</feature>
<name>A0A1Q9CBB5_SYMMI</name>
<protein>
    <submittedName>
        <fullName evidence="2">Uncharacterized protein</fullName>
    </submittedName>
</protein>
<reference evidence="2 3" key="1">
    <citation type="submission" date="2016-02" db="EMBL/GenBank/DDBJ databases">
        <title>Genome analysis of coral dinoflagellate symbionts highlights evolutionary adaptations to a symbiotic lifestyle.</title>
        <authorList>
            <person name="Aranda M."/>
            <person name="Li Y."/>
            <person name="Liew Y.J."/>
            <person name="Baumgarten S."/>
            <person name="Simakov O."/>
            <person name="Wilson M."/>
            <person name="Piel J."/>
            <person name="Ashoor H."/>
            <person name="Bougouffa S."/>
            <person name="Bajic V.B."/>
            <person name="Ryu T."/>
            <person name="Ravasi T."/>
            <person name="Bayer T."/>
            <person name="Micklem G."/>
            <person name="Kim H."/>
            <person name="Bhak J."/>
            <person name="Lajeunesse T.C."/>
            <person name="Voolstra C.R."/>
        </authorList>
    </citation>
    <scope>NUCLEOTIDE SEQUENCE [LARGE SCALE GENOMIC DNA]</scope>
    <source>
        <strain evidence="2 3">CCMP2467</strain>
    </source>
</reference>
<keyword evidence="3" id="KW-1185">Reference proteome</keyword>